<sequence>MKFIIPTLLIGIIVLSCKKEPKTEEPLATDSITADTMAADTVSSVTPLPSDTLRTDTVSSKNNMDTVNSPKNKTIQK</sequence>
<dbReference type="OrthoDB" id="1275246at2"/>
<gene>
    <name evidence="2" type="ORF">SAMN05421593_1965</name>
</gene>
<proteinExistence type="predicted"/>
<evidence type="ECO:0000256" key="1">
    <source>
        <dbReference type="SAM" id="MobiDB-lite"/>
    </source>
</evidence>
<dbReference type="RefSeq" id="WP_139265717.1">
    <property type="nucleotide sequence ID" value="NZ_FNWQ01000002.1"/>
</dbReference>
<reference evidence="2 3" key="1">
    <citation type="submission" date="2016-10" db="EMBL/GenBank/DDBJ databases">
        <authorList>
            <person name="de Groot N.N."/>
        </authorList>
    </citation>
    <scope>NUCLEOTIDE SEQUENCE [LARGE SCALE GENOMIC DNA]</scope>
    <source>
        <strain evidence="2 3">DSM 23031</strain>
    </source>
</reference>
<evidence type="ECO:0000313" key="2">
    <source>
        <dbReference type="EMBL" id="SEH32811.1"/>
    </source>
</evidence>
<protein>
    <submittedName>
        <fullName evidence="2">Uncharacterized protein</fullName>
    </submittedName>
</protein>
<dbReference type="PROSITE" id="PS51257">
    <property type="entry name" value="PROKAR_LIPOPROTEIN"/>
    <property type="match status" value="1"/>
</dbReference>
<dbReference type="Proteomes" id="UP000198561">
    <property type="component" value="Unassembled WGS sequence"/>
</dbReference>
<feature type="compositionally biased region" description="Polar residues" evidence="1">
    <location>
        <begin position="55"/>
        <end position="77"/>
    </location>
</feature>
<name>A0A1H6HAI6_CHRCI</name>
<dbReference type="AlphaFoldDB" id="A0A1H6HAI6"/>
<dbReference type="EMBL" id="FNWQ01000002">
    <property type="protein sequence ID" value="SEH32811.1"/>
    <property type="molecule type" value="Genomic_DNA"/>
</dbReference>
<organism evidence="2 3">
    <name type="scientific">Chryseobacterium culicis</name>
    <dbReference type="NCBI Taxonomy" id="680127"/>
    <lineage>
        <taxon>Bacteria</taxon>
        <taxon>Pseudomonadati</taxon>
        <taxon>Bacteroidota</taxon>
        <taxon>Flavobacteriia</taxon>
        <taxon>Flavobacteriales</taxon>
        <taxon>Weeksellaceae</taxon>
        <taxon>Chryseobacterium group</taxon>
        <taxon>Chryseobacterium</taxon>
    </lineage>
</organism>
<accession>A0A1H6HAI6</accession>
<dbReference type="STRING" id="680127.SAMN05421593_1965"/>
<evidence type="ECO:0000313" key="3">
    <source>
        <dbReference type="Proteomes" id="UP000198561"/>
    </source>
</evidence>
<feature type="region of interest" description="Disordered" evidence="1">
    <location>
        <begin position="43"/>
        <end position="77"/>
    </location>
</feature>